<evidence type="ECO:0000313" key="5">
    <source>
        <dbReference type="EMBL" id="PZT57471.1"/>
    </source>
</evidence>
<dbReference type="InterPro" id="IPR001471">
    <property type="entry name" value="AP2/ERF_dom"/>
</dbReference>
<dbReference type="Gene3D" id="3.30.730.10">
    <property type="entry name" value="AP2/ERF domain"/>
    <property type="match status" value="1"/>
</dbReference>
<dbReference type="InterPro" id="IPR044925">
    <property type="entry name" value="His-Me_finger_sf"/>
</dbReference>
<keyword evidence="3" id="KW-0804">Transcription</keyword>
<dbReference type="GO" id="GO:0003677">
    <property type="term" value="F:DNA binding"/>
    <property type="evidence" value="ECO:0007669"/>
    <property type="project" value="UniProtKB-KW"/>
</dbReference>
<evidence type="ECO:0000313" key="6">
    <source>
        <dbReference type="Proteomes" id="UP000249204"/>
    </source>
</evidence>
<name>A0A2W6NNR4_9BACL</name>
<dbReference type="GO" id="GO:0003700">
    <property type="term" value="F:DNA-binding transcription factor activity"/>
    <property type="evidence" value="ECO:0007669"/>
    <property type="project" value="InterPro"/>
</dbReference>
<dbReference type="InterPro" id="IPR016177">
    <property type="entry name" value="DNA-bd_dom_sf"/>
</dbReference>
<evidence type="ECO:0000256" key="2">
    <source>
        <dbReference type="ARBA" id="ARBA00023125"/>
    </source>
</evidence>
<dbReference type="Gene3D" id="3.90.75.20">
    <property type="match status" value="1"/>
</dbReference>
<dbReference type="AlphaFoldDB" id="A0A2W6NNR4"/>
<evidence type="ECO:0000256" key="3">
    <source>
        <dbReference type="ARBA" id="ARBA00023163"/>
    </source>
</evidence>
<keyword evidence="1" id="KW-0805">Transcription regulation</keyword>
<evidence type="ECO:0000259" key="4">
    <source>
        <dbReference type="PROSITE" id="PS51032"/>
    </source>
</evidence>
<keyword evidence="2" id="KW-0238">DNA-binding</keyword>
<dbReference type="PROSITE" id="PS51032">
    <property type="entry name" value="AP2_ERF"/>
    <property type="match status" value="1"/>
</dbReference>
<sequence>MGKSKEEVVGKLFGRWLVVKKLKMNNRNYYKCECQCDSKTIKNMRLDSLKSNKNLDCGCLNKEDCSLVNRIFGHWKVLELAAPKKNTHLKQWKCICTLCCKKVKNIPETYLLRGVTNSCGCNKNENKLKDLSGKRFGFLTVIKRIGLSGHTPTWLCVCDCGGDRIVPRNDLKRRDGREITHCGCKNMESVNGFIICEDYVVGNTTRGWEFYFDINDLEEVEKYSWCMDDKGYVRSRQFDEKGQRKTIVLHRLLLNAAEGEIVDHKNNTPCDNRRTNIRMASIKENTRNRTPRSPYNISGLSKNDRGKWLAGINVDKKHIYLGTFNTYEEAFEARKDAEIFYFGEFRYQGNES</sequence>
<dbReference type="SUPFAM" id="SSF54060">
    <property type="entry name" value="His-Me finger endonucleases"/>
    <property type="match status" value="1"/>
</dbReference>
<protein>
    <recommendedName>
        <fullName evidence="4">AP2/ERF domain-containing protein</fullName>
    </recommendedName>
</protein>
<dbReference type="InterPro" id="IPR036955">
    <property type="entry name" value="AP2/ERF_dom_sf"/>
</dbReference>
<dbReference type="SUPFAM" id="SSF54171">
    <property type="entry name" value="DNA-binding domain"/>
    <property type="match status" value="1"/>
</dbReference>
<dbReference type="EMBL" id="QKWW01000006">
    <property type="protein sequence ID" value="PZT57471.1"/>
    <property type="molecule type" value="Genomic_DNA"/>
</dbReference>
<gene>
    <name evidence="5" type="ORF">DN757_02105</name>
</gene>
<organism evidence="5 6">
    <name type="scientific">Paenibacillus silvae</name>
    <dbReference type="NCBI Taxonomy" id="1325358"/>
    <lineage>
        <taxon>Bacteria</taxon>
        <taxon>Bacillati</taxon>
        <taxon>Bacillota</taxon>
        <taxon>Bacilli</taxon>
        <taxon>Bacillales</taxon>
        <taxon>Paenibacillaceae</taxon>
        <taxon>Paenibacillus</taxon>
    </lineage>
</organism>
<accession>A0A2W6NNR4</accession>
<proteinExistence type="predicted"/>
<evidence type="ECO:0000256" key="1">
    <source>
        <dbReference type="ARBA" id="ARBA00023015"/>
    </source>
</evidence>
<feature type="domain" description="AP2/ERF" evidence="4">
    <location>
        <begin position="296"/>
        <end position="352"/>
    </location>
</feature>
<comment type="caution">
    <text evidence="5">The sequence shown here is derived from an EMBL/GenBank/DDBJ whole genome shotgun (WGS) entry which is preliminary data.</text>
</comment>
<dbReference type="RefSeq" id="WP_111268622.1">
    <property type="nucleotide sequence ID" value="NZ_QKWW01000006.1"/>
</dbReference>
<reference evidence="5 6" key="1">
    <citation type="submission" date="2018-06" db="EMBL/GenBank/DDBJ databases">
        <title>Isolation of heavy metals resistant Paenibacillus silvae NC2 from Gold-Copper mine in ZiJin, China.</title>
        <authorList>
            <person name="Xu J."/>
            <person name="Mazhar H.S."/>
            <person name="Rensing C."/>
        </authorList>
    </citation>
    <scope>NUCLEOTIDE SEQUENCE [LARGE SCALE GENOMIC DNA]</scope>
    <source>
        <strain evidence="5 6">NC2</strain>
    </source>
</reference>
<dbReference type="Proteomes" id="UP000249204">
    <property type="component" value="Unassembled WGS sequence"/>
</dbReference>